<accession>A0A0F8WD67</accession>
<dbReference type="EMBL" id="LAZR01065965">
    <property type="protein sequence ID" value="KKK54493.1"/>
    <property type="molecule type" value="Genomic_DNA"/>
</dbReference>
<organism evidence="1">
    <name type="scientific">marine sediment metagenome</name>
    <dbReference type="NCBI Taxonomy" id="412755"/>
    <lineage>
        <taxon>unclassified sequences</taxon>
        <taxon>metagenomes</taxon>
        <taxon>ecological metagenomes</taxon>
    </lineage>
</organism>
<name>A0A0F8WD67_9ZZZZ</name>
<proteinExistence type="predicted"/>
<evidence type="ECO:0000313" key="1">
    <source>
        <dbReference type="EMBL" id="KKK54493.1"/>
    </source>
</evidence>
<dbReference type="AlphaFoldDB" id="A0A0F8WD67"/>
<gene>
    <name evidence="1" type="ORF">LCGC14_3084150</name>
</gene>
<sequence>MGADFNYEIITDPELKMSNKEIETDAEHIFEQAAYNYGHTGYTGTLAEKTDEGVTIHREQVFNDEDTAEEYIKDRLDSDKWGPADVVPIKDTGWFIGGWCSE</sequence>
<reference evidence="1" key="1">
    <citation type="journal article" date="2015" name="Nature">
        <title>Complex archaea that bridge the gap between prokaryotes and eukaryotes.</title>
        <authorList>
            <person name="Spang A."/>
            <person name="Saw J.H."/>
            <person name="Jorgensen S.L."/>
            <person name="Zaremba-Niedzwiedzka K."/>
            <person name="Martijn J."/>
            <person name="Lind A.E."/>
            <person name="van Eijk R."/>
            <person name="Schleper C."/>
            <person name="Guy L."/>
            <person name="Ettema T.J."/>
        </authorList>
    </citation>
    <scope>NUCLEOTIDE SEQUENCE</scope>
</reference>
<comment type="caution">
    <text evidence="1">The sequence shown here is derived from an EMBL/GenBank/DDBJ whole genome shotgun (WGS) entry which is preliminary data.</text>
</comment>
<protein>
    <submittedName>
        <fullName evidence="1">Uncharacterized protein</fullName>
    </submittedName>
</protein>